<dbReference type="GO" id="GO:0003677">
    <property type="term" value="F:DNA binding"/>
    <property type="evidence" value="ECO:0007669"/>
    <property type="project" value="UniProtKB-KW"/>
</dbReference>
<dbReference type="SUPFAM" id="SSF46894">
    <property type="entry name" value="C-terminal effector domain of the bipartite response regulators"/>
    <property type="match status" value="1"/>
</dbReference>
<dbReference type="InterPro" id="IPR000792">
    <property type="entry name" value="Tscrpt_reg_LuxR_C"/>
</dbReference>
<dbReference type="PROSITE" id="PS50043">
    <property type="entry name" value="HTH_LUXR_2"/>
    <property type="match status" value="1"/>
</dbReference>
<name>A0A918N611_9GAMM</name>
<dbReference type="AlphaFoldDB" id="A0A918N611"/>
<dbReference type="PROSITE" id="PS00622">
    <property type="entry name" value="HTH_LUXR_1"/>
    <property type="match status" value="1"/>
</dbReference>
<keyword evidence="3" id="KW-0804">Transcription</keyword>
<keyword evidence="1" id="KW-0805">Transcription regulation</keyword>
<dbReference type="InterPro" id="IPR036388">
    <property type="entry name" value="WH-like_DNA-bd_sf"/>
</dbReference>
<dbReference type="RefSeq" id="WP_189606869.1">
    <property type="nucleotide sequence ID" value="NZ_BMXR01000001.1"/>
</dbReference>
<evidence type="ECO:0000313" key="6">
    <source>
        <dbReference type="Proteomes" id="UP000626148"/>
    </source>
</evidence>
<dbReference type="Gene3D" id="1.10.10.10">
    <property type="entry name" value="Winged helix-like DNA-binding domain superfamily/Winged helix DNA-binding domain"/>
    <property type="match status" value="1"/>
</dbReference>
<dbReference type="PANTHER" id="PTHR44688">
    <property type="entry name" value="DNA-BINDING TRANSCRIPTIONAL ACTIVATOR DEVR_DOSR"/>
    <property type="match status" value="1"/>
</dbReference>
<dbReference type="SMART" id="SM00421">
    <property type="entry name" value="HTH_LUXR"/>
    <property type="match status" value="1"/>
</dbReference>
<organism evidence="5 6">
    <name type="scientific">Saccharospirillum salsuginis</name>
    <dbReference type="NCBI Taxonomy" id="418750"/>
    <lineage>
        <taxon>Bacteria</taxon>
        <taxon>Pseudomonadati</taxon>
        <taxon>Pseudomonadota</taxon>
        <taxon>Gammaproteobacteria</taxon>
        <taxon>Oceanospirillales</taxon>
        <taxon>Saccharospirillaceae</taxon>
        <taxon>Saccharospirillum</taxon>
    </lineage>
</organism>
<dbReference type="GO" id="GO:0006355">
    <property type="term" value="P:regulation of DNA-templated transcription"/>
    <property type="evidence" value="ECO:0007669"/>
    <property type="project" value="InterPro"/>
</dbReference>
<evidence type="ECO:0000256" key="2">
    <source>
        <dbReference type="ARBA" id="ARBA00023125"/>
    </source>
</evidence>
<sequence>MTQQLSESLDELNAVLLALYDDAQTERPDRFLAQAIDRAAHWLGVEPTRLKLKRTCVAHPPHNRPQASCSSLASSIRHLKAVREPNNAEWLSTNGDGHLTTRTEDHDSLDELRCYAEQAEFSLMVSGPAGPRGLNDAAIDGLRCWMPHVVQALRLNQNHYLKRLQQAEETVALVDRNGLVWARVGSPDALSDGSDHQSHRLTGTVTTSLAKQGEWRGARVQYSAKPLGPFFVLQSTPVNALEQLTPREQDIAHLFTQGYSYKEVALRLSISPATVRNHIARIYSKTEVRNKVALSLLLAG</sequence>
<keyword evidence="6" id="KW-1185">Reference proteome</keyword>
<dbReference type="CDD" id="cd06170">
    <property type="entry name" value="LuxR_C_like"/>
    <property type="match status" value="1"/>
</dbReference>
<dbReference type="Proteomes" id="UP000626148">
    <property type="component" value="Unassembled WGS sequence"/>
</dbReference>
<evidence type="ECO:0000259" key="4">
    <source>
        <dbReference type="PROSITE" id="PS50043"/>
    </source>
</evidence>
<reference evidence="5" key="2">
    <citation type="submission" date="2020-09" db="EMBL/GenBank/DDBJ databases">
        <authorList>
            <person name="Sun Q."/>
            <person name="Kim S."/>
        </authorList>
    </citation>
    <scope>NUCLEOTIDE SEQUENCE</scope>
    <source>
        <strain evidence="5">KCTC 22169</strain>
    </source>
</reference>
<dbReference type="InterPro" id="IPR016032">
    <property type="entry name" value="Sig_transdc_resp-reg_C-effctor"/>
</dbReference>
<reference evidence="5" key="1">
    <citation type="journal article" date="2014" name="Int. J. Syst. Evol. Microbiol.">
        <title>Complete genome sequence of Corynebacterium casei LMG S-19264T (=DSM 44701T), isolated from a smear-ripened cheese.</title>
        <authorList>
            <consortium name="US DOE Joint Genome Institute (JGI-PGF)"/>
            <person name="Walter F."/>
            <person name="Albersmeier A."/>
            <person name="Kalinowski J."/>
            <person name="Ruckert C."/>
        </authorList>
    </citation>
    <scope>NUCLEOTIDE SEQUENCE</scope>
    <source>
        <strain evidence="5">KCTC 22169</strain>
    </source>
</reference>
<dbReference type="PRINTS" id="PR00038">
    <property type="entry name" value="HTHLUXR"/>
</dbReference>
<proteinExistence type="predicted"/>
<dbReference type="EMBL" id="BMXR01000001">
    <property type="protein sequence ID" value="GGX40943.1"/>
    <property type="molecule type" value="Genomic_DNA"/>
</dbReference>
<evidence type="ECO:0000256" key="1">
    <source>
        <dbReference type="ARBA" id="ARBA00023015"/>
    </source>
</evidence>
<comment type="caution">
    <text evidence="5">The sequence shown here is derived from an EMBL/GenBank/DDBJ whole genome shotgun (WGS) entry which is preliminary data.</text>
</comment>
<protein>
    <recommendedName>
        <fullName evidence="4">HTH luxR-type domain-containing protein</fullName>
    </recommendedName>
</protein>
<dbReference type="Pfam" id="PF00196">
    <property type="entry name" value="GerE"/>
    <property type="match status" value="1"/>
</dbReference>
<evidence type="ECO:0000256" key="3">
    <source>
        <dbReference type="ARBA" id="ARBA00023163"/>
    </source>
</evidence>
<feature type="domain" description="HTH luxR-type" evidence="4">
    <location>
        <begin position="237"/>
        <end position="300"/>
    </location>
</feature>
<evidence type="ECO:0000313" key="5">
    <source>
        <dbReference type="EMBL" id="GGX40943.1"/>
    </source>
</evidence>
<gene>
    <name evidence="5" type="ORF">GCM10007392_04690</name>
</gene>
<keyword evidence="2" id="KW-0238">DNA-binding</keyword>
<accession>A0A918N611</accession>
<dbReference type="PANTHER" id="PTHR44688:SF16">
    <property type="entry name" value="DNA-BINDING TRANSCRIPTIONAL ACTIVATOR DEVR_DOSR"/>
    <property type="match status" value="1"/>
</dbReference>